<dbReference type="STRING" id="1395513.P343_14400"/>
<dbReference type="AlphaFoldDB" id="V6IV54"/>
<evidence type="ECO:0000313" key="2">
    <source>
        <dbReference type="Proteomes" id="UP000018296"/>
    </source>
</evidence>
<reference evidence="1 2" key="1">
    <citation type="journal article" date="2013" name="Genome Announc.">
        <title>Genome Sequence of Sporolactobacillus laevolacticus DSM442, an Efficient Polymer-Grade D-Lactate Producer from Agricultural Waste Cottonseed as a Nitrogen Source.</title>
        <authorList>
            <person name="Wang H."/>
            <person name="Wang L."/>
            <person name="Ju J."/>
            <person name="Yu B."/>
            <person name="Ma Y."/>
        </authorList>
    </citation>
    <scope>NUCLEOTIDE SEQUENCE [LARGE SCALE GENOMIC DNA]</scope>
    <source>
        <strain evidence="1 2">DSM 442</strain>
    </source>
</reference>
<dbReference type="PATRIC" id="fig|1395513.3.peg.2922"/>
<organism evidence="1 2">
    <name type="scientific">Sporolactobacillus laevolacticus DSM 442</name>
    <dbReference type="NCBI Taxonomy" id="1395513"/>
    <lineage>
        <taxon>Bacteria</taxon>
        <taxon>Bacillati</taxon>
        <taxon>Bacillota</taxon>
        <taxon>Bacilli</taxon>
        <taxon>Bacillales</taxon>
        <taxon>Sporolactobacillaceae</taxon>
        <taxon>Sporolactobacillus</taxon>
    </lineage>
</organism>
<sequence>MNGKEEKLLVKNISIDKQLNKNVFINHFKDDLMPYDNNDEVFIFSKKHSIYDMEFWIIVGFEKNNIQYIELENADKDLTNSYANWSNYKVKLKKEKHDQWLMQLLGDPDIINDNEIIYNLPWGMVTSYVDPRSGSVCIAIRYSY</sequence>
<dbReference type="OrthoDB" id="2899067at2"/>
<gene>
    <name evidence="1" type="ORF">P343_14400</name>
</gene>
<name>V6IV54_9BACL</name>
<protein>
    <submittedName>
        <fullName evidence="1">Uncharacterized protein</fullName>
    </submittedName>
</protein>
<evidence type="ECO:0000313" key="1">
    <source>
        <dbReference type="EMBL" id="EST11007.1"/>
    </source>
</evidence>
<dbReference type="EMBL" id="AWTC01000015">
    <property type="protein sequence ID" value="EST11007.1"/>
    <property type="molecule type" value="Genomic_DNA"/>
</dbReference>
<dbReference type="RefSeq" id="WP_023511109.1">
    <property type="nucleotide sequence ID" value="NZ_AWTC01000015.1"/>
</dbReference>
<accession>V6IV54</accession>
<comment type="caution">
    <text evidence="1">The sequence shown here is derived from an EMBL/GenBank/DDBJ whole genome shotgun (WGS) entry which is preliminary data.</text>
</comment>
<keyword evidence="2" id="KW-1185">Reference proteome</keyword>
<dbReference type="eggNOG" id="ENOG503051E">
    <property type="taxonomic scope" value="Bacteria"/>
</dbReference>
<dbReference type="Proteomes" id="UP000018296">
    <property type="component" value="Unassembled WGS sequence"/>
</dbReference>
<proteinExistence type="predicted"/>